<dbReference type="Proteomes" id="UP000215002">
    <property type="component" value="Chromosome"/>
</dbReference>
<proteinExistence type="predicted"/>
<organism evidence="1 2">
    <name type="scientific">Mucilaginibacter xinganensis</name>
    <dbReference type="NCBI Taxonomy" id="1234841"/>
    <lineage>
        <taxon>Bacteria</taxon>
        <taxon>Pseudomonadati</taxon>
        <taxon>Bacteroidota</taxon>
        <taxon>Sphingobacteriia</taxon>
        <taxon>Sphingobacteriales</taxon>
        <taxon>Sphingobacteriaceae</taxon>
        <taxon>Mucilaginibacter</taxon>
    </lineage>
</organism>
<dbReference type="EMBL" id="CP022743">
    <property type="protein sequence ID" value="ASU34559.1"/>
    <property type="molecule type" value="Genomic_DNA"/>
</dbReference>
<dbReference type="AlphaFoldDB" id="A0A223NXF0"/>
<sequence length="51" mass="5970">MILLLLTYLLKKFGHKLKFNTLFQKSRFLMTLQPIAIPKTIALELLKPKDV</sequence>
<protein>
    <submittedName>
        <fullName evidence="1">Uncharacterized protein</fullName>
    </submittedName>
</protein>
<evidence type="ECO:0000313" key="1">
    <source>
        <dbReference type="EMBL" id="ASU34559.1"/>
    </source>
</evidence>
<reference evidence="1 2" key="1">
    <citation type="submission" date="2017-08" db="EMBL/GenBank/DDBJ databases">
        <title>Complete genome sequence of Mucilaginibacter sp. strain BJC16-A31.</title>
        <authorList>
            <consortium name="Henan University of Science and Technology"/>
            <person name="You X."/>
        </authorList>
    </citation>
    <scope>NUCLEOTIDE SEQUENCE [LARGE SCALE GENOMIC DNA]</scope>
    <source>
        <strain evidence="1 2">BJC16-A31</strain>
    </source>
</reference>
<dbReference type="KEGG" id="muc:MuYL_2672"/>
<evidence type="ECO:0000313" key="2">
    <source>
        <dbReference type="Proteomes" id="UP000215002"/>
    </source>
</evidence>
<gene>
    <name evidence="1" type="ORF">MuYL_2672</name>
</gene>
<accession>A0A223NXF0</accession>
<keyword evidence="2" id="KW-1185">Reference proteome</keyword>
<name>A0A223NXF0_9SPHI</name>